<proteinExistence type="predicted"/>
<sequence>MDPLTMIKYKKIKYASSAFYDQNIRISIRNKKCLPLNYKISITSTASLHKVILQLNWKRNHIHYHELPQES</sequence>
<dbReference type="EMBL" id="KK198761">
    <property type="protein sequence ID" value="KCW56720.1"/>
    <property type="molecule type" value="Genomic_DNA"/>
</dbReference>
<evidence type="ECO:0000313" key="1">
    <source>
        <dbReference type="EMBL" id="KCW56720.1"/>
    </source>
</evidence>
<dbReference type="AlphaFoldDB" id="A0A059ATE6"/>
<organism evidence="1">
    <name type="scientific">Eucalyptus grandis</name>
    <name type="common">Flooded gum</name>
    <dbReference type="NCBI Taxonomy" id="71139"/>
    <lineage>
        <taxon>Eukaryota</taxon>
        <taxon>Viridiplantae</taxon>
        <taxon>Streptophyta</taxon>
        <taxon>Embryophyta</taxon>
        <taxon>Tracheophyta</taxon>
        <taxon>Spermatophyta</taxon>
        <taxon>Magnoliopsida</taxon>
        <taxon>eudicotyledons</taxon>
        <taxon>Gunneridae</taxon>
        <taxon>Pentapetalae</taxon>
        <taxon>rosids</taxon>
        <taxon>malvids</taxon>
        <taxon>Myrtales</taxon>
        <taxon>Myrtaceae</taxon>
        <taxon>Myrtoideae</taxon>
        <taxon>Eucalypteae</taxon>
        <taxon>Eucalyptus</taxon>
    </lineage>
</organism>
<accession>A0A059ATE6</accession>
<dbReference type="InParanoid" id="A0A059ATE6"/>
<gene>
    <name evidence="1" type="ORF">EUGRSUZ_I02412</name>
</gene>
<name>A0A059ATE6_EUCGR</name>
<dbReference type="Gramene" id="KCW56720">
    <property type="protein sequence ID" value="KCW56720"/>
    <property type="gene ID" value="EUGRSUZ_I02412"/>
</dbReference>
<protein>
    <submittedName>
        <fullName evidence="1">Uncharacterized protein</fullName>
    </submittedName>
</protein>
<reference evidence="1" key="1">
    <citation type="submission" date="2013-07" db="EMBL/GenBank/DDBJ databases">
        <title>The genome of Eucalyptus grandis.</title>
        <authorList>
            <person name="Schmutz J."/>
            <person name="Hayes R."/>
            <person name="Myburg A."/>
            <person name="Tuskan G."/>
            <person name="Grattapaglia D."/>
            <person name="Rokhsar D.S."/>
        </authorList>
    </citation>
    <scope>NUCLEOTIDE SEQUENCE</scope>
    <source>
        <tissue evidence="1">Leaf extractions</tissue>
    </source>
</reference>